<dbReference type="SMART" id="SM00564">
    <property type="entry name" value="PQQ"/>
    <property type="match status" value="8"/>
</dbReference>
<keyword evidence="3" id="KW-1185">Reference proteome</keyword>
<proteinExistence type="predicted"/>
<dbReference type="Gene3D" id="2.130.10.10">
    <property type="entry name" value="YVTN repeat-like/Quinoprotein amine dehydrogenase"/>
    <property type="match status" value="2"/>
</dbReference>
<evidence type="ECO:0000313" key="3">
    <source>
        <dbReference type="Proteomes" id="UP001226434"/>
    </source>
</evidence>
<evidence type="ECO:0000259" key="1">
    <source>
        <dbReference type="Pfam" id="PF13360"/>
    </source>
</evidence>
<gene>
    <name evidence="2" type="ORF">QJ048_12125</name>
</gene>
<dbReference type="InterPro" id="IPR018391">
    <property type="entry name" value="PQQ_b-propeller_rpt"/>
</dbReference>
<dbReference type="RefSeq" id="WP_282334624.1">
    <property type="nucleotide sequence ID" value="NZ_JASBRG010000007.1"/>
</dbReference>
<dbReference type="PANTHER" id="PTHR34512:SF30">
    <property type="entry name" value="OUTER MEMBRANE PROTEIN ASSEMBLY FACTOR BAMB"/>
    <property type="match status" value="1"/>
</dbReference>
<dbReference type="EMBL" id="JASBRG010000007">
    <property type="protein sequence ID" value="MDI3320527.1"/>
    <property type="molecule type" value="Genomic_DNA"/>
</dbReference>
<dbReference type="SUPFAM" id="SSF50998">
    <property type="entry name" value="Quinoprotein alcohol dehydrogenase-like"/>
    <property type="match status" value="2"/>
</dbReference>
<accession>A0ABT6RD71</accession>
<comment type="caution">
    <text evidence="2">The sequence shown here is derived from an EMBL/GenBank/DDBJ whole genome shotgun (WGS) entry which is preliminary data.</text>
</comment>
<reference evidence="2 3" key="1">
    <citation type="submission" date="2023-05" db="EMBL/GenBank/DDBJ databases">
        <title>Genome sequence of Pinibacter sp. MAH-24.</title>
        <authorList>
            <person name="Huq M.A."/>
        </authorList>
    </citation>
    <scope>NUCLEOTIDE SEQUENCE [LARGE SCALE GENOMIC DNA]</scope>
    <source>
        <strain evidence="2 3">MAH-24</strain>
    </source>
</reference>
<sequence>MLPLLLIIIFVHFFTSAIAANTIRFPKPENRDTVQVFKAIKWQFQTRGKIFSTPAIANGIVYIGSEDSSLYAIDQSSGKLKWKFNAKGKINSSATVFNNTVFFGSYDGYYYALNAENGRAAWKFQTGGEKHIGAKGLWTMKPNSLYMDDPFDFFLSSPAIDSVNGNVCFGSSDGNVYALSARKGTMSWKQTTQGPIHATPLLHNGVIYIGSWDFNLYAINANNGSVKWKFKTNEQPTYHILEGIQAAPVADDSLIYFGARDAFFYALNANTGTLVWKFNAGGSWVVASANLKDNAVFFSTSDSYSFIAVNKQTGKELYRIKANGYIYNKSAIANKIAYFGDFTGQLFAIDIASGKQLDVFAFDTRKTNAQKVLKNNNLDFSYAAEGKDLMYYQTSVEAMNRLYTLGSIVSSSVIVNNVLYVGSADGNLYAVELGTE</sequence>
<feature type="domain" description="Pyrrolo-quinoline quinone repeat" evidence="1">
    <location>
        <begin position="248"/>
        <end position="434"/>
    </location>
</feature>
<feature type="domain" description="Pyrrolo-quinoline quinone repeat" evidence="1">
    <location>
        <begin position="161"/>
        <end position="237"/>
    </location>
</feature>
<dbReference type="InterPro" id="IPR011047">
    <property type="entry name" value="Quinoprotein_ADH-like_sf"/>
</dbReference>
<dbReference type="InterPro" id="IPR015943">
    <property type="entry name" value="WD40/YVTN_repeat-like_dom_sf"/>
</dbReference>
<feature type="domain" description="Pyrrolo-quinoline quinone repeat" evidence="1">
    <location>
        <begin position="42"/>
        <end position="129"/>
    </location>
</feature>
<dbReference type="Pfam" id="PF13360">
    <property type="entry name" value="PQQ_2"/>
    <property type="match status" value="3"/>
</dbReference>
<dbReference type="InterPro" id="IPR002372">
    <property type="entry name" value="PQQ_rpt_dom"/>
</dbReference>
<dbReference type="Gene3D" id="2.40.128.630">
    <property type="match status" value="1"/>
</dbReference>
<dbReference type="PANTHER" id="PTHR34512">
    <property type="entry name" value="CELL SURFACE PROTEIN"/>
    <property type="match status" value="1"/>
</dbReference>
<name>A0ABT6RD71_9BACT</name>
<organism evidence="2 3">
    <name type="scientific">Pinibacter soli</name>
    <dbReference type="NCBI Taxonomy" id="3044211"/>
    <lineage>
        <taxon>Bacteria</taxon>
        <taxon>Pseudomonadati</taxon>
        <taxon>Bacteroidota</taxon>
        <taxon>Chitinophagia</taxon>
        <taxon>Chitinophagales</taxon>
        <taxon>Chitinophagaceae</taxon>
        <taxon>Pinibacter</taxon>
    </lineage>
</organism>
<protein>
    <submittedName>
        <fullName evidence="2">PQQ-binding-like beta-propeller repeat protein</fullName>
    </submittedName>
</protein>
<evidence type="ECO:0000313" key="2">
    <source>
        <dbReference type="EMBL" id="MDI3320527.1"/>
    </source>
</evidence>
<dbReference type="Proteomes" id="UP001226434">
    <property type="component" value="Unassembled WGS sequence"/>
</dbReference>